<proteinExistence type="predicted"/>
<protein>
    <submittedName>
        <fullName evidence="3">Titin</fullName>
    </submittedName>
</protein>
<dbReference type="Proteomes" id="UP000728185">
    <property type="component" value="Unassembled WGS sequence"/>
</dbReference>
<gene>
    <name evidence="3" type="ORF">FBUS_11546</name>
</gene>
<dbReference type="CDD" id="cd00063">
    <property type="entry name" value="FN3"/>
    <property type="match status" value="3"/>
</dbReference>
<dbReference type="PANTHER" id="PTHR13817">
    <property type="entry name" value="TITIN"/>
    <property type="match status" value="1"/>
</dbReference>
<evidence type="ECO:0000256" key="1">
    <source>
        <dbReference type="ARBA" id="ARBA00022737"/>
    </source>
</evidence>
<name>A0A8E0VMD5_9TREM</name>
<dbReference type="GO" id="GO:0031430">
    <property type="term" value="C:M band"/>
    <property type="evidence" value="ECO:0007669"/>
    <property type="project" value="TreeGrafter"/>
</dbReference>
<dbReference type="AlphaFoldDB" id="A0A8E0VMD5"/>
<dbReference type="InterPro" id="IPR050964">
    <property type="entry name" value="Striated_Muscle_Regulatory"/>
</dbReference>
<dbReference type="InterPro" id="IPR003961">
    <property type="entry name" value="FN3_dom"/>
</dbReference>
<dbReference type="SMART" id="SM00060">
    <property type="entry name" value="FN3"/>
    <property type="match status" value="4"/>
</dbReference>
<evidence type="ECO:0000313" key="3">
    <source>
        <dbReference type="EMBL" id="KAA0193941.1"/>
    </source>
</evidence>
<feature type="domain" description="Fibronectin type-III" evidence="2">
    <location>
        <begin position="3"/>
        <end position="112"/>
    </location>
</feature>
<dbReference type="EMBL" id="LUCM01004702">
    <property type="protein sequence ID" value="KAA0193941.1"/>
    <property type="molecule type" value="Genomic_DNA"/>
</dbReference>
<dbReference type="GO" id="GO:0045214">
    <property type="term" value="P:sarcomere organization"/>
    <property type="evidence" value="ECO:0007669"/>
    <property type="project" value="TreeGrafter"/>
</dbReference>
<evidence type="ECO:0000259" key="2">
    <source>
        <dbReference type="PROSITE" id="PS50853"/>
    </source>
</evidence>
<dbReference type="InterPro" id="IPR013783">
    <property type="entry name" value="Ig-like_fold"/>
</dbReference>
<dbReference type="PROSITE" id="PS50853">
    <property type="entry name" value="FN3"/>
    <property type="match status" value="3"/>
</dbReference>
<reference evidence="3" key="1">
    <citation type="submission" date="2019-05" db="EMBL/GenBank/DDBJ databases">
        <title>Annotation for the trematode Fasciolopsis buski.</title>
        <authorList>
            <person name="Choi Y.-J."/>
        </authorList>
    </citation>
    <scope>NUCLEOTIDE SEQUENCE</scope>
    <source>
        <strain evidence="3">HT</strain>
        <tissue evidence="3">Whole worm</tissue>
    </source>
</reference>
<sequence length="471" mass="52558">CRPKADWIRVVGKSTDSVTVEWLVPHDCRLDHGPNRAHHLAIDSYRVFVRPAIPAGTAEAPWKPVADLDHYMNRLVVGNLSRDRSYYFGVAVVNQSGQGEITSTTEPVSPEAITTVPSQPIGPLRAYDITEVGCTLSWSSPASDGGSPILGYRVYKREMYRRSWQEIGRLTEAPGLPLAKTLTFPVQYLMQATAYEFRVVAENKTGLSEPLHTHANIHPTKATDVPSPPRGPLRIRELPDDSGSLELAWSPPTETGGLPIIGYQLEVREGRSFNWRLYPSDGQLVATGPDQKFQPSHVVSGIQPNREYFFRVSAVNKDGVSQPLTAEDSYMKRMKLEAPKRVLGRRITDADHAEELRPILQVEWEFAKPTICKSQPTGFQIDRLDNDSRIAKWEPVDFVPITDRSQQNYVHQSIAPRSDRSYKFRVSTIYPEGGKPGCDVRSHFSESTHIQSSGIVSLTSVCTTGFFSSTD</sequence>
<dbReference type="SUPFAM" id="SSF49265">
    <property type="entry name" value="Fibronectin type III"/>
    <property type="match status" value="2"/>
</dbReference>
<feature type="domain" description="Fibronectin type-III" evidence="2">
    <location>
        <begin position="228"/>
        <end position="334"/>
    </location>
</feature>
<dbReference type="OrthoDB" id="10052517at2759"/>
<feature type="domain" description="Fibronectin type-III" evidence="2">
    <location>
        <begin position="120"/>
        <end position="223"/>
    </location>
</feature>
<accession>A0A8E0VMD5</accession>
<organism evidence="3 4">
    <name type="scientific">Fasciolopsis buskii</name>
    <dbReference type="NCBI Taxonomy" id="27845"/>
    <lineage>
        <taxon>Eukaryota</taxon>
        <taxon>Metazoa</taxon>
        <taxon>Spiralia</taxon>
        <taxon>Lophotrochozoa</taxon>
        <taxon>Platyhelminthes</taxon>
        <taxon>Trematoda</taxon>
        <taxon>Digenea</taxon>
        <taxon>Plagiorchiida</taxon>
        <taxon>Echinostomata</taxon>
        <taxon>Echinostomatoidea</taxon>
        <taxon>Fasciolidae</taxon>
        <taxon>Fasciolopsis</taxon>
    </lineage>
</organism>
<dbReference type="PRINTS" id="PR00014">
    <property type="entry name" value="FNTYPEIII"/>
</dbReference>
<evidence type="ECO:0000313" key="4">
    <source>
        <dbReference type="Proteomes" id="UP000728185"/>
    </source>
</evidence>
<keyword evidence="4" id="KW-1185">Reference proteome</keyword>
<feature type="non-terminal residue" evidence="3">
    <location>
        <position position="1"/>
    </location>
</feature>
<dbReference type="Gene3D" id="2.60.40.10">
    <property type="entry name" value="Immunoglobulins"/>
    <property type="match status" value="3"/>
</dbReference>
<dbReference type="Pfam" id="PF00041">
    <property type="entry name" value="fn3"/>
    <property type="match status" value="2"/>
</dbReference>
<dbReference type="InterPro" id="IPR036116">
    <property type="entry name" value="FN3_sf"/>
</dbReference>
<comment type="caution">
    <text evidence="3">The sequence shown here is derived from an EMBL/GenBank/DDBJ whole genome shotgun (WGS) entry which is preliminary data.</text>
</comment>
<keyword evidence="1" id="KW-0677">Repeat</keyword>
<dbReference type="PANTHER" id="PTHR13817:SF151">
    <property type="entry name" value="TITIN"/>
    <property type="match status" value="1"/>
</dbReference>